<feature type="compositionally biased region" description="Pro residues" evidence="1">
    <location>
        <begin position="43"/>
        <end position="66"/>
    </location>
</feature>
<reference evidence="3" key="1">
    <citation type="submission" date="2023-06" db="EMBL/GenBank/DDBJ databases">
        <authorList>
            <person name="Jiang Y."/>
            <person name="Liu Q."/>
        </authorList>
    </citation>
    <scope>NUCLEOTIDE SEQUENCE</scope>
    <source>
        <strain evidence="3">CGMCC 1.12090</strain>
    </source>
</reference>
<keyword evidence="2" id="KW-0812">Transmembrane</keyword>
<sequence>MPERDPADFRPARESSVWTLVVVVVVILAAAFGWWRWSLQKEPPPAPSAASAPPPPDRPADAPAPAPVATGPQNLVDALAQPDAALPALNDADGRVAAALNELLGKKAVASFLDTSGFVRHFVATVDNLPRAQASSRMWPTQRAPKAFEVQGNGEVKTIGIDNASRYTPFVLFAESVDSARAAALYARLYPLFQQAYEELGYPNRYFNDRLVAVIDHLLQAPEPQGPVQVKLTAVKGEMAGGQPWVSYEFVDPKLESLSAGQKMLVRMGPVNERRMKAKLKELRAQVATGAVAKK</sequence>
<keyword evidence="2" id="KW-1133">Transmembrane helix</keyword>
<proteinExistence type="predicted"/>
<feature type="region of interest" description="Disordered" evidence="1">
    <location>
        <begin position="43"/>
        <end position="72"/>
    </location>
</feature>
<evidence type="ECO:0000313" key="3">
    <source>
        <dbReference type="EMBL" id="MDO1536831.1"/>
    </source>
</evidence>
<dbReference type="EMBL" id="JAUKVY010000032">
    <property type="protein sequence ID" value="MDO1536831.1"/>
    <property type="molecule type" value="Genomic_DNA"/>
</dbReference>
<organism evidence="3 4">
    <name type="scientific">Variovorax ginsengisoli</name>
    <dbReference type="NCBI Taxonomy" id="363844"/>
    <lineage>
        <taxon>Bacteria</taxon>
        <taxon>Pseudomonadati</taxon>
        <taxon>Pseudomonadota</taxon>
        <taxon>Betaproteobacteria</taxon>
        <taxon>Burkholderiales</taxon>
        <taxon>Comamonadaceae</taxon>
        <taxon>Variovorax</taxon>
    </lineage>
</organism>
<feature type="transmembrane region" description="Helical" evidence="2">
    <location>
        <begin position="15"/>
        <end position="35"/>
    </location>
</feature>
<evidence type="ECO:0000256" key="1">
    <source>
        <dbReference type="SAM" id="MobiDB-lite"/>
    </source>
</evidence>
<evidence type="ECO:0000256" key="2">
    <source>
        <dbReference type="SAM" id="Phobius"/>
    </source>
</evidence>
<keyword evidence="4" id="KW-1185">Reference proteome</keyword>
<dbReference type="InterPro" id="IPR021382">
    <property type="entry name" value="DUF3014"/>
</dbReference>
<accession>A0ABT8SD43</accession>
<evidence type="ECO:0000313" key="4">
    <source>
        <dbReference type="Proteomes" id="UP001169027"/>
    </source>
</evidence>
<comment type="caution">
    <text evidence="3">The sequence shown here is derived from an EMBL/GenBank/DDBJ whole genome shotgun (WGS) entry which is preliminary data.</text>
</comment>
<gene>
    <name evidence="3" type="ORF">Q2T77_31640</name>
</gene>
<dbReference type="RefSeq" id="WP_301815047.1">
    <property type="nucleotide sequence ID" value="NZ_JAUJZH010000032.1"/>
</dbReference>
<dbReference type="Proteomes" id="UP001169027">
    <property type="component" value="Unassembled WGS sequence"/>
</dbReference>
<keyword evidence="2" id="KW-0472">Membrane</keyword>
<protein>
    <submittedName>
        <fullName evidence="3">DUF3014 domain-containing protein</fullName>
    </submittedName>
</protein>
<dbReference type="Pfam" id="PF11219">
    <property type="entry name" value="DUF3014"/>
    <property type="match status" value="1"/>
</dbReference>
<name>A0ABT8SD43_9BURK</name>